<proteinExistence type="inferred from homology"/>
<feature type="coiled-coil region" evidence="10">
    <location>
        <begin position="808"/>
        <end position="835"/>
    </location>
</feature>
<dbReference type="GO" id="GO:0005524">
    <property type="term" value="F:ATP binding"/>
    <property type="evidence" value="ECO:0007669"/>
    <property type="project" value="UniProtKB-KW"/>
</dbReference>
<comment type="subcellular location">
    <subcellularLocation>
        <location evidence="2">Chromosome</location>
    </subcellularLocation>
    <subcellularLocation>
        <location evidence="1">Nucleus</location>
    </subcellularLocation>
</comment>
<dbReference type="SUPFAM" id="SSF52540">
    <property type="entry name" value="P-loop containing nucleoside triphosphate hydrolases"/>
    <property type="match status" value="1"/>
</dbReference>
<evidence type="ECO:0000256" key="9">
    <source>
        <dbReference type="ARBA" id="ARBA00023242"/>
    </source>
</evidence>
<dbReference type="Pfam" id="PF02463">
    <property type="entry name" value="SMC_N"/>
    <property type="match status" value="1"/>
</dbReference>
<dbReference type="OrthoDB" id="10254973at2759"/>
<protein>
    <recommendedName>
        <fullName evidence="4">Structural maintenance of chromosomes protein 5</fullName>
    </recommendedName>
</protein>
<evidence type="ECO:0000313" key="14">
    <source>
        <dbReference type="Proteomes" id="UP000774326"/>
    </source>
</evidence>
<evidence type="ECO:0000313" key="13">
    <source>
        <dbReference type="EMBL" id="KAH3688857.1"/>
    </source>
</evidence>
<keyword evidence="14" id="KW-1185">Reference proteome</keyword>
<feature type="coiled-coil region" evidence="10">
    <location>
        <begin position="410"/>
        <end position="437"/>
    </location>
</feature>
<accession>A0A9P8QHD8</accession>
<evidence type="ECO:0000256" key="5">
    <source>
        <dbReference type="ARBA" id="ARBA00022454"/>
    </source>
</evidence>
<dbReference type="InterPro" id="IPR003395">
    <property type="entry name" value="RecF/RecN/SMC_N"/>
</dbReference>
<dbReference type="GO" id="GO:0007059">
    <property type="term" value="P:chromosome segregation"/>
    <property type="evidence" value="ECO:0007669"/>
    <property type="project" value="UniProtKB-ARBA"/>
</dbReference>
<evidence type="ECO:0000256" key="10">
    <source>
        <dbReference type="SAM" id="Coils"/>
    </source>
</evidence>
<evidence type="ECO:0000256" key="11">
    <source>
        <dbReference type="SAM" id="MobiDB-lite"/>
    </source>
</evidence>
<evidence type="ECO:0000256" key="6">
    <source>
        <dbReference type="ARBA" id="ARBA00022741"/>
    </source>
</evidence>
<keyword evidence="8 10" id="KW-0175">Coiled coil</keyword>
<dbReference type="EMBL" id="JAEUBG010000104">
    <property type="protein sequence ID" value="KAH3688857.1"/>
    <property type="molecule type" value="Genomic_DNA"/>
</dbReference>
<feature type="coiled-coil region" evidence="10">
    <location>
        <begin position="892"/>
        <end position="933"/>
    </location>
</feature>
<evidence type="ECO:0000256" key="3">
    <source>
        <dbReference type="ARBA" id="ARBA00010171"/>
    </source>
</evidence>
<dbReference type="InterPro" id="IPR027417">
    <property type="entry name" value="P-loop_NTPase"/>
</dbReference>
<dbReference type="Proteomes" id="UP000774326">
    <property type="component" value="Unassembled WGS sequence"/>
</dbReference>
<keyword evidence="6" id="KW-0547">Nucleotide-binding</keyword>
<feature type="coiled-coil region" evidence="10">
    <location>
        <begin position="206"/>
        <end position="370"/>
    </location>
</feature>
<evidence type="ECO:0000256" key="8">
    <source>
        <dbReference type="ARBA" id="ARBA00023054"/>
    </source>
</evidence>
<name>A0A9P8QHD8_WICPI</name>
<evidence type="ECO:0000256" key="7">
    <source>
        <dbReference type="ARBA" id="ARBA00022840"/>
    </source>
</evidence>
<evidence type="ECO:0000256" key="2">
    <source>
        <dbReference type="ARBA" id="ARBA00004286"/>
    </source>
</evidence>
<dbReference type="AlphaFoldDB" id="A0A9P8QHD8"/>
<dbReference type="PANTHER" id="PTHR45916">
    <property type="entry name" value="STRUCTURAL MAINTENANCE OF CHROMOSOMES PROTEIN 5"/>
    <property type="match status" value="1"/>
</dbReference>
<evidence type="ECO:0000256" key="1">
    <source>
        <dbReference type="ARBA" id="ARBA00004123"/>
    </source>
</evidence>
<dbReference type="FunFam" id="3.40.50.300:FF:001301">
    <property type="entry name" value="Structural maintenance of chromosomes 5"/>
    <property type="match status" value="1"/>
</dbReference>
<feature type="region of interest" description="Disordered" evidence="11">
    <location>
        <begin position="437"/>
        <end position="463"/>
    </location>
</feature>
<gene>
    <name evidence="13" type="ORF">WICPIJ_000163</name>
</gene>
<organism evidence="13 14">
    <name type="scientific">Wickerhamomyces pijperi</name>
    <name type="common">Yeast</name>
    <name type="synonym">Pichia pijperi</name>
    <dbReference type="NCBI Taxonomy" id="599730"/>
    <lineage>
        <taxon>Eukaryota</taxon>
        <taxon>Fungi</taxon>
        <taxon>Dikarya</taxon>
        <taxon>Ascomycota</taxon>
        <taxon>Saccharomycotina</taxon>
        <taxon>Saccharomycetes</taxon>
        <taxon>Phaffomycetales</taxon>
        <taxon>Wickerhamomycetaceae</taxon>
        <taxon>Wickerhamomyces</taxon>
    </lineage>
</organism>
<dbReference type="PANTHER" id="PTHR45916:SF1">
    <property type="entry name" value="STRUCTURAL MAINTENANCE OF CHROMOSOMES PROTEIN 5"/>
    <property type="match status" value="1"/>
</dbReference>
<feature type="domain" description="RecF/RecN/SMC N-terminal" evidence="12">
    <location>
        <begin position="36"/>
        <end position="1057"/>
    </location>
</feature>
<evidence type="ECO:0000259" key="12">
    <source>
        <dbReference type="Pfam" id="PF02463"/>
    </source>
</evidence>
<dbReference type="GO" id="GO:0005634">
    <property type="term" value="C:nucleus"/>
    <property type="evidence" value="ECO:0007669"/>
    <property type="project" value="UniProtKB-SubCell"/>
</dbReference>
<keyword evidence="9" id="KW-0539">Nucleus</keyword>
<dbReference type="Gene3D" id="3.40.50.300">
    <property type="entry name" value="P-loop containing nucleotide triphosphate hydrolases"/>
    <property type="match status" value="2"/>
</dbReference>
<reference evidence="13" key="1">
    <citation type="journal article" date="2021" name="Open Biol.">
        <title>Shared evolutionary footprints suggest mitochondrial oxidative damage underlies multiple complex I losses in fungi.</title>
        <authorList>
            <person name="Schikora-Tamarit M.A."/>
            <person name="Marcet-Houben M."/>
            <person name="Nosek J."/>
            <person name="Gabaldon T."/>
        </authorList>
    </citation>
    <scope>NUCLEOTIDE SEQUENCE</scope>
    <source>
        <strain evidence="13">CBS2887</strain>
    </source>
</reference>
<dbReference type="GO" id="GO:0000724">
    <property type="term" value="P:double-strand break repair via homologous recombination"/>
    <property type="evidence" value="ECO:0007669"/>
    <property type="project" value="TreeGrafter"/>
</dbReference>
<comment type="caution">
    <text evidence="13">The sequence shown here is derived from an EMBL/GenBank/DDBJ whole genome shotgun (WGS) entry which is preliminary data.</text>
</comment>
<keyword evidence="5" id="KW-0158">Chromosome</keyword>
<dbReference type="GO" id="GO:0003697">
    <property type="term" value="F:single-stranded DNA binding"/>
    <property type="evidence" value="ECO:0007669"/>
    <property type="project" value="TreeGrafter"/>
</dbReference>
<evidence type="ECO:0000256" key="4">
    <source>
        <dbReference type="ARBA" id="ARBA00018687"/>
    </source>
</evidence>
<comment type="similarity">
    <text evidence="3">Belongs to the SMC family. SMC5 subfamily.</text>
</comment>
<keyword evidence="7" id="KW-0067">ATP-binding</keyword>
<dbReference type="GO" id="GO:0030915">
    <property type="term" value="C:Smc5-Smc6 complex"/>
    <property type="evidence" value="ECO:0007669"/>
    <property type="project" value="UniProtKB-ARBA"/>
</dbReference>
<feature type="compositionally biased region" description="Low complexity" evidence="11">
    <location>
        <begin position="444"/>
        <end position="463"/>
    </location>
</feature>
<sequence>MSVATQVMDLNSFAQPSDKRRKLEVTELEKFAAGAIIKVRVKNFMTYVTTEFNLSPYLNMIIGPNGTGKSTFVSAICLGLGGTPTLLGRQKVVGEFIKNGEESAVVEITLKNKDGLPNLVVQREMYKNNDKSDWAINGKPASERKVRAQLAGLSVQLDNLCQFLPQEKVADFAKLTPEKLLVETQRAIDTSSLEKHEKLIELDSERIKLTSALADQERLLAKLESKREEHEENAKKYQQYEEKKADLETHEKLLPWAHLNDYKSRVDSLKQEKDDIQRRLDDLNNSPLAIDSTVERLQSELDGLLNTHRDMKAENKANMKSVEVSKETLRKLKDQKIKLEASMKGFASGRREMEASLNKLLTAKEDIENNLQSLPEYDEAAAKELEKIIDDLYYQKGVVGSKIKEKQSSLGQFDFNIKRLESELESLKKELRNEDRISVLDGPRNNSHNRNHNNNNNNSNDNRAFVRNNARSCVMELRTNLKEFKGRIFEPPVMTVTTTEEVYARYLDKIVDSMTQLSMTAIDRKSHAEFTKIVVDEKRFNAPFRYLSGKNLKGAFSREELNRFGFECYLEDVLRGPEPVIQMLREQNYIFDIPISKKPLTSQQIDRLINPPNGRVPFKKFFSGDELITITTSRYGSRQNIIRSEAVSNRNIMFSTGGLSNERKAEINARMKEIERSKAERVEGKAAVIEAVDKLKYEYSQIDTEFNRKSREKKDLLKIRKERSSVETRLETTKKAIKNVETQLAKDNTAEILKCQLKLKRVAEQSAAAVVAVAETMAKYNSDAKEISLLGVKNFVIKQKIAAFNHLNQGVQQQRLQLEEQILDIKRRIKEMRVESGIAEWQKQIKSYTDDEKEILIDIATSYTNEGKMTVMDIETIISSLRAELGFFSNASKSSIKDLKELKDKIDGLREEIPIQQQKLKELKHEMKTIQEDWEPRLQDIIDQISSKFQEIFPTVGSAGEVQLVRSEKFEDWRLEILVAFREESELKALDSHTQSGGERAVSTVYFMISLQNLTNSPFRVVDEINQGMDARNERIVHENMVKVACQENTSQYFLITPKLLTDLYYHPRMRIHCILAGPWIPNPSSNANYLSLGTTSTYV</sequence>
<reference evidence="13" key="2">
    <citation type="submission" date="2021-01" db="EMBL/GenBank/DDBJ databases">
        <authorList>
            <person name="Schikora-Tamarit M.A."/>
        </authorList>
    </citation>
    <scope>NUCLEOTIDE SEQUENCE</scope>
    <source>
        <strain evidence="13">CBS2887</strain>
    </source>
</reference>